<reference evidence="2 3" key="1">
    <citation type="submission" date="2016-11" db="EMBL/GenBank/DDBJ databases">
        <title>Whole genomes of Flavobacteriaceae.</title>
        <authorList>
            <person name="Stine C."/>
            <person name="Li C."/>
            <person name="Tadesse D."/>
        </authorList>
    </citation>
    <scope>NUCLEOTIDE SEQUENCE [LARGE SCALE GENOMIC DNA]</scope>
    <source>
        <strain evidence="2 3">DSM 15937</strain>
    </source>
</reference>
<organism evidence="2 3">
    <name type="scientific">Flavobacterium frigidimaris</name>
    <dbReference type="NCBI Taxonomy" id="262320"/>
    <lineage>
        <taxon>Bacteria</taxon>
        <taxon>Pseudomonadati</taxon>
        <taxon>Bacteroidota</taxon>
        <taxon>Flavobacteriia</taxon>
        <taxon>Flavobacteriales</taxon>
        <taxon>Flavobacteriaceae</taxon>
        <taxon>Flavobacterium</taxon>
    </lineage>
</organism>
<name>A0ABX4BM63_FLAFR</name>
<sequence length="202" mass="24097">MIKRKTPKKYDFAFKEKAVLLSYERHSTSLAKLEKELGIYTAALSTWRREYAKFNTGDTSENNYVKVNIEKQKIQEFEKKTKKSDLKFKILKSAGKYLHQGRHMVFCFMASNEKLYSIRLMCEVLDIHRCTYRRWKSGYITERQKRKSLIQKEITYIFFAFKERYGCTRITKELQNAGYKISCSTVYEYMKELGLSSKVKKE</sequence>
<proteinExistence type="predicted"/>
<dbReference type="Pfam" id="PF13276">
    <property type="entry name" value="HTH_21"/>
    <property type="match status" value="1"/>
</dbReference>
<evidence type="ECO:0000313" key="2">
    <source>
        <dbReference type="EMBL" id="OXA76699.1"/>
    </source>
</evidence>
<dbReference type="InterPro" id="IPR050900">
    <property type="entry name" value="Transposase_IS3/IS150/IS904"/>
</dbReference>
<dbReference type="InterPro" id="IPR025948">
    <property type="entry name" value="HTH-like_dom"/>
</dbReference>
<dbReference type="PANTHER" id="PTHR46889">
    <property type="entry name" value="TRANSPOSASE INSF FOR INSERTION SEQUENCE IS3B-RELATED"/>
    <property type="match status" value="1"/>
</dbReference>
<dbReference type="SUPFAM" id="SSF46689">
    <property type="entry name" value="Homeodomain-like"/>
    <property type="match status" value="1"/>
</dbReference>
<evidence type="ECO:0000259" key="1">
    <source>
        <dbReference type="Pfam" id="PF13276"/>
    </source>
</evidence>
<dbReference type="InterPro" id="IPR009057">
    <property type="entry name" value="Homeodomain-like_sf"/>
</dbReference>
<feature type="domain" description="HTH-like" evidence="1">
    <location>
        <begin position="149"/>
        <end position="201"/>
    </location>
</feature>
<evidence type="ECO:0000313" key="3">
    <source>
        <dbReference type="Proteomes" id="UP000198382"/>
    </source>
</evidence>
<dbReference type="Gene3D" id="1.10.10.60">
    <property type="entry name" value="Homeodomain-like"/>
    <property type="match status" value="1"/>
</dbReference>
<gene>
    <name evidence="2" type="ORF">B0A65_18045</name>
</gene>
<dbReference type="EMBL" id="MUGV01000034">
    <property type="protein sequence ID" value="OXA76699.1"/>
    <property type="molecule type" value="Genomic_DNA"/>
</dbReference>
<dbReference type="RefSeq" id="WP_074663828.1">
    <property type="nucleotide sequence ID" value="NZ_MUGV01000034.1"/>
</dbReference>
<protein>
    <recommendedName>
        <fullName evidence="1">HTH-like domain-containing protein</fullName>
    </recommendedName>
</protein>
<comment type="caution">
    <text evidence="2">The sequence shown here is derived from an EMBL/GenBank/DDBJ whole genome shotgun (WGS) entry which is preliminary data.</text>
</comment>
<dbReference type="Proteomes" id="UP000198382">
    <property type="component" value="Unassembled WGS sequence"/>
</dbReference>
<keyword evidence="3" id="KW-1185">Reference proteome</keyword>
<accession>A0ABX4BM63</accession>